<evidence type="ECO:0000313" key="3">
    <source>
        <dbReference type="EMBL" id="MPM69106.1"/>
    </source>
</evidence>
<dbReference type="GO" id="GO:0016787">
    <property type="term" value="F:hydrolase activity"/>
    <property type="evidence" value="ECO:0007669"/>
    <property type="project" value="UniProtKB-KW"/>
</dbReference>
<feature type="domain" description="Smr" evidence="2">
    <location>
        <begin position="231"/>
        <end position="306"/>
    </location>
</feature>
<evidence type="ECO:0000259" key="2">
    <source>
        <dbReference type="PROSITE" id="PS50828"/>
    </source>
</evidence>
<dbReference type="Gene3D" id="3.40.50.300">
    <property type="entry name" value="P-loop containing nucleotide triphosphate hydrolases"/>
    <property type="match status" value="1"/>
</dbReference>
<evidence type="ECO:0000256" key="1">
    <source>
        <dbReference type="SAM" id="Coils"/>
    </source>
</evidence>
<protein>
    <submittedName>
        <fullName evidence="3">Endonuclease MutS2</fullName>
        <ecNumber evidence="3">3.1.-.-</ecNumber>
    </submittedName>
</protein>
<dbReference type="PROSITE" id="PS50828">
    <property type="entry name" value="SMR"/>
    <property type="match status" value="1"/>
</dbReference>
<feature type="coiled-coil region" evidence="1">
    <location>
        <begin position="64"/>
        <end position="116"/>
    </location>
</feature>
<organism evidence="3">
    <name type="scientific">bioreactor metagenome</name>
    <dbReference type="NCBI Taxonomy" id="1076179"/>
    <lineage>
        <taxon>unclassified sequences</taxon>
        <taxon>metagenomes</taxon>
        <taxon>ecological metagenomes</taxon>
    </lineage>
</organism>
<proteinExistence type="predicted"/>
<dbReference type="InterPro" id="IPR002625">
    <property type="entry name" value="Smr_dom"/>
</dbReference>
<dbReference type="EMBL" id="VSSQ01022652">
    <property type="protein sequence ID" value="MPM69106.1"/>
    <property type="molecule type" value="Genomic_DNA"/>
</dbReference>
<dbReference type="InterPro" id="IPR036063">
    <property type="entry name" value="Smr_dom_sf"/>
</dbReference>
<accession>A0A645BUK5</accession>
<name>A0A645BUK5_9ZZZZ</name>
<gene>
    <name evidence="3" type="primary">mutS2_40</name>
    <name evidence="3" type="ORF">SDC9_116050</name>
</gene>
<dbReference type="EC" id="3.1.-.-" evidence="3"/>
<keyword evidence="3" id="KW-0540">Nuclease</keyword>
<keyword evidence="1" id="KW-0175">Coiled coil</keyword>
<dbReference type="SUPFAM" id="SSF160443">
    <property type="entry name" value="SMR domain-like"/>
    <property type="match status" value="1"/>
</dbReference>
<reference evidence="3" key="1">
    <citation type="submission" date="2019-08" db="EMBL/GenBank/DDBJ databases">
        <authorList>
            <person name="Kucharzyk K."/>
            <person name="Murdoch R.W."/>
            <person name="Higgins S."/>
            <person name="Loffler F."/>
        </authorList>
    </citation>
    <scope>NUCLEOTIDE SEQUENCE</scope>
</reference>
<dbReference type="GO" id="GO:0004519">
    <property type="term" value="F:endonuclease activity"/>
    <property type="evidence" value="ECO:0007669"/>
    <property type="project" value="UniProtKB-KW"/>
</dbReference>
<dbReference type="Gene3D" id="3.30.1370.110">
    <property type="match status" value="1"/>
</dbReference>
<keyword evidence="3" id="KW-0378">Hydrolase</keyword>
<dbReference type="SMART" id="SM00463">
    <property type="entry name" value="SMR"/>
    <property type="match status" value="1"/>
</dbReference>
<dbReference type="Pfam" id="PF01713">
    <property type="entry name" value="Smr"/>
    <property type="match status" value="1"/>
</dbReference>
<dbReference type="InterPro" id="IPR027417">
    <property type="entry name" value="P-loop_NTPase"/>
</dbReference>
<comment type="caution">
    <text evidence="3">The sequence shown here is derived from an EMBL/GenBank/DDBJ whole genome shotgun (WGS) entry which is preliminary data.</text>
</comment>
<dbReference type="AlphaFoldDB" id="A0A645BUK5"/>
<keyword evidence="3" id="KW-0255">Endonuclease</keyword>
<sequence length="306" mass="34699">MLFDEHHLRPTYIFKQGVPGKSYALNVASRFGLDESIIVNAQEHLTKSQSTDINLLMEKIHETALDNENTKKELALEKEKLLKERKMFENDVNLLKEKREKLLQSVENEKQAIIDNTKESIDEVLKALNNPNIKVHEVIELKKKIEDLERHPEVVDYNETISEGSYVSVPSLNIVGRVKRINGKFANINSDSGMSFKIEISKLHLIDEPVRKKVAKTNVDSSISNGLGLEVNVIGYHVEEALDEVSKYLDACQLKNFKQVRIIHGLGSGALRKAIHEYLKKCRFVESYRLGNEYEGGGGATVVVFK</sequence>